<dbReference type="GO" id="GO:0005886">
    <property type="term" value="C:plasma membrane"/>
    <property type="evidence" value="ECO:0007669"/>
    <property type="project" value="UniProtKB-SubCell"/>
</dbReference>
<dbReference type="Gene3D" id="3.40.190.10">
    <property type="entry name" value="Periplasmic binding protein-like II"/>
    <property type="match status" value="2"/>
</dbReference>
<accession>A0A9D1V6S2</accession>
<dbReference type="Pfam" id="PF12849">
    <property type="entry name" value="PBP_like_2"/>
    <property type="match status" value="2"/>
</dbReference>
<evidence type="ECO:0000256" key="1">
    <source>
        <dbReference type="ARBA" id="ARBA00002841"/>
    </source>
</evidence>
<dbReference type="InterPro" id="IPR024370">
    <property type="entry name" value="PBP_domain"/>
</dbReference>
<evidence type="ECO:0000256" key="9">
    <source>
        <dbReference type="SAM" id="SignalP"/>
    </source>
</evidence>
<comment type="subunit">
    <text evidence="4">The complex is composed of two ATP-binding proteins (PstB), two transmembrane proteins (PstC and PstA) and a solute-binding protein (PstS).</text>
</comment>
<dbReference type="PANTHER" id="PTHR30570:SF1">
    <property type="entry name" value="PHOSPHATE-BINDING PROTEIN PSTS"/>
    <property type="match status" value="1"/>
</dbReference>
<comment type="similarity">
    <text evidence="3">Belongs to the PstS family.</text>
</comment>
<comment type="subcellular location">
    <subcellularLocation>
        <location evidence="2">Cell membrane</location>
        <topology evidence="2">Lipid-anchor</topology>
    </subcellularLocation>
</comment>
<dbReference type="InterPro" id="IPR050811">
    <property type="entry name" value="Phosphate_ABC_transporter"/>
</dbReference>
<keyword evidence="5" id="KW-0813">Transport</keyword>
<keyword evidence="7" id="KW-0564">Palmitate</keyword>
<protein>
    <submittedName>
        <fullName evidence="11">Substrate-binding domain-containing protein</fullName>
    </submittedName>
</protein>
<evidence type="ECO:0000256" key="4">
    <source>
        <dbReference type="ARBA" id="ARBA00011529"/>
    </source>
</evidence>
<organism evidence="11 12">
    <name type="scientific">Candidatus Borkfalkia faecipullorum</name>
    <dbReference type="NCBI Taxonomy" id="2838510"/>
    <lineage>
        <taxon>Bacteria</taxon>
        <taxon>Bacillati</taxon>
        <taxon>Bacillota</taxon>
        <taxon>Clostridia</taxon>
        <taxon>Christensenellales</taxon>
        <taxon>Christensenellaceae</taxon>
        <taxon>Candidatus Borkfalkia</taxon>
    </lineage>
</organism>
<proteinExistence type="inferred from homology"/>
<evidence type="ECO:0000256" key="3">
    <source>
        <dbReference type="ARBA" id="ARBA00008725"/>
    </source>
</evidence>
<evidence type="ECO:0000256" key="8">
    <source>
        <dbReference type="ARBA" id="ARBA00023288"/>
    </source>
</evidence>
<dbReference type="PANTHER" id="PTHR30570">
    <property type="entry name" value="PERIPLASMIC PHOSPHATE BINDING COMPONENT OF PHOSPHATE ABC TRANSPORTER"/>
    <property type="match status" value="1"/>
</dbReference>
<dbReference type="GO" id="GO:0006817">
    <property type="term" value="P:phosphate ion transport"/>
    <property type="evidence" value="ECO:0007669"/>
    <property type="project" value="UniProtKB-KW"/>
</dbReference>
<feature type="domain" description="PBP" evidence="10">
    <location>
        <begin position="168"/>
        <end position="283"/>
    </location>
</feature>
<dbReference type="AlphaFoldDB" id="A0A9D1V6S2"/>
<name>A0A9D1V6S2_9FIRM</name>
<feature type="domain" description="PBP" evidence="10">
    <location>
        <begin position="25"/>
        <end position="143"/>
    </location>
</feature>
<sequence>MKKILMAVASTVLACGIGVAAVGCGGADGDITVVNRTAGSGTRDAFLEIIGITDEELTPDAAEAQETQNVITTVSGNEKAIGYISLGSLNDTVKAVNVGGHAPTAEAISGGDYAIARPFNVVYEKDSTNAILNDFLAFIFSAEGQTIVEDNGYVKVEENGEAFASTLTEGGSIRVSGSTSVAPLMSELAPAYEEAVKEQKDLDVTVTVEQGGSSVGISDVRGGKSVLGMVSRELTEDEKSEFGNSAIARDGIAIIVNKQNPCTNLTVEQIKNIYTGEVKNWSDVGVTFEE</sequence>
<dbReference type="EMBL" id="DXFX01000013">
    <property type="protein sequence ID" value="HIX07069.1"/>
    <property type="molecule type" value="Genomic_DNA"/>
</dbReference>
<keyword evidence="5" id="KW-0592">Phosphate transport</keyword>
<feature type="signal peptide" evidence="9">
    <location>
        <begin position="1"/>
        <end position="20"/>
    </location>
</feature>
<evidence type="ECO:0000313" key="12">
    <source>
        <dbReference type="Proteomes" id="UP000824204"/>
    </source>
</evidence>
<evidence type="ECO:0000256" key="5">
    <source>
        <dbReference type="ARBA" id="ARBA00022592"/>
    </source>
</evidence>
<dbReference type="SUPFAM" id="SSF53850">
    <property type="entry name" value="Periplasmic binding protein-like II"/>
    <property type="match status" value="2"/>
</dbReference>
<evidence type="ECO:0000256" key="2">
    <source>
        <dbReference type="ARBA" id="ARBA00004193"/>
    </source>
</evidence>
<comment type="caution">
    <text evidence="11">The sequence shown here is derived from an EMBL/GenBank/DDBJ whole genome shotgun (WGS) entry which is preliminary data.</text>
</comment>
<reference evidence="11" key="1">
    <citation type="journal article" date="2021" name="PeerJ">
        <title>Extensive microbial diversity within the chicken gut microbiome revealed by metagenomics and culture.</title>
        <authorList>
            <person name="Gilroy R."/>
            <person name="Ravi A."/>
            <person name="Getino M."/>
            <person name="Pursley I."/>
            <person name="Horton D.L."/>
            <person name="Alikhan N.F."/>
            <person name="Baker D."/>
            <person name="Gharbi K."/>
            <person name="Hall N."/>
            <person name="Watson M."/>
            <person name="Adriaenssens E.M."/>
            <person name="Foster-Nyarko E."/>
            <person name="Jarju S."/>
            <person name="Secka A."/>
            <person name="Antonio M."/>
            <person name="Oren A."/>
            <person name="Chaudhuri R.R."/>
            <person name="La Ragione R."/>
            <person name="Hildebrand F."/>
            <person name="Pallen M.J."/>
        </authorList>
    </citation>
    <scope>NUCLEOTIDE SEQUENCE</scope>
    <source>
        <strain evidence="11">811</strain>
    </source>
</reference>
<dbReference type="Proteomes" id="UP000824204">
    <property type="component" value="Unassembled WGS sequence"/>
</dbReference>
<reference evidence="11" key="2">
    <citation type="submission" date="2021-04" db="EMBL/GenBank/DDBJ databases">
        <authorList>
            <person name="Gilroy R."/>
        </authorList>
    </citation>
    <scope>NUCLEOTIDE SEQUENCE</scope>
    <source>
        <strain evidence="11">811</strain>
    </source>
</reference>
<keyword evidence="8" id="KW-0449">Lipoprotein</keyword>
<evidence type="ECO:0000313" key="11">
    <source>
        <dbReference type="EMBL" id="HIX07069.1"/>
    </source>
</evidence>
<feature type="chain" id="PRO_5038788990" evidence="9">
    <location>
        <begin position="21"/>
        <end position="290"/>
    </location>
</feature>
<gene>
    <name evidence="11" type="ORF">H9741_01175</name>
</gene>
<comment type="function">
    <text evidence="1">Part of the ABC transporter complex PstSACB involved in phosphate import.</text>
</comment>
<dbReference type="PROSITE" id="PS51257">
    <property type="entry name" value="PROKAR_LIPOPROTEIN"/>
    <property type="match status" value="1"/>
</dbReference>
<evidence type="ECO:0000256" key="7">
    <source>
        <dbReference type="ARBA" id="ARBA00023139"/>
    </source>
</evidence>
<evidence type="ECO:0000256" key="6">
    <source>
        <dbReference type="ARBA" id="ARBA00022729"/>
    </source>
</evidence>
<keyword evidence="6 9" id="KW-0732">Signal</keyword>
<evidence type="ECO:0000259" key="10">
    <source>
        <dbReference type="Pfam" id="PF12849"/>
    </source>
</evidence>